<feature type="transmembrane region" description="Helical" evidence="9">
    <location>
        <begin position="411"/>
        <end position="428"/>
    </location>
</feature>
<dbReference type="InterPro" id="IPR050367">
    <property type="entry name" value="APC_superfamily"/>
</dbReference>
<organism evidence="10 11">
    <name type="scientific">Streptomyces morookaense</name>
    <name type="common">Streptoverticillium morookaense</name>
    <dbReference type="NCBI Taxonomy" id="1970"/>
    <lineage>
        <taxon>Bacteria</taxon>
        <taxon>Bacillati</taxon>
        <taxon>Actinomycetota</taxon>
        <taxon>Actinomycetes</taxon>
        <taxon>Kitasatosporales</taxon>
        <taxon>Streptomycetaceae</taxon>
        <taxon>Streptomyces</taxon>
    </lineage>
</organism>
<dbReference type="InterPro" id="IPR004754">
    <property type="entry name" value="Amino_acid_antiprt"/>
</dbReference>
<feature type="transmembrane region" description="Helical" evidence="9">
    <location>
        <begin position="23"/>
        <end position="42"/>
    </location>
</feature>
<dbReference type="AlphaFoldDB" id="A0A7Y7B555"/>
<evidence type="ECO:0000256" key="3">
    <source>
        <dbReference type="ARBA" id="ARBA00022448"/>
    </source>
</evidence>
<keyword evidence="8 9" id="KW-0472">Membrane</keyword>
<feature type="transmembrane region" description="Helical" evidence="9">
    <location>
        <begin position="370"/>
        <end position="391"/>
    </location>
</feature>
<evidence type="ECO:0000256" key="1">
    <source>
        <dbReference type="ARBA" id="ARBA00004651"/>
    </source>
</evidence>
<feature type="transmembrane region" description="Helical" evidence="9">
    <location>
        <begin position="296"/>
        <end position="323"/>
    </location>
</feature>
<feature type="transmembrane region" description="Helical" evidence="9">
    <location>
        <begin position="54"/>
        <end position="79"/>
    </location>
</feature>
<name>A0A7Y7B555_STRMO</name>
<evidence type="ECO:0000256" key="2">
    <source>
        <dbReference type="ARBA" id="ARBA00008220"/>
    </source>
</evidence>
<proteinExistence type="inferred from homology"/>
<protein>
    <submittedName>
        <fullName evidence="10">Amino acid permease</fullName>
    </submittedName>
</protein>
<reference evidence="10 11" key="1">
    <citation type="submission" date="2020-04" db="EMBL/GenBank/DDBJ databases">
        <title>Draft Genome Sequence of Streptomyces morookaense DSM 40503, an 8-azaguanine-producing strain.</title>
        <authorList>
            <person name="Qi J."/>
            <person name="Gao J.-M."/>
        </authorList>
    </citation>
    <scope>NUCLEOTIDE SEQUENCE [LARGE SCALE GENOMIC DNA]</scope>
    <source>
        <strain evidence="10 11">DSM 40503</strain>
    </source>
</reference>
<dbReference type="GO" id="GO:0022857">
    <property type="term" value="F:transmembrane transporter activity"/>
    <property type="evidence" value="ECO:0007669"/>
    <property type="project" value="InterPro"/>
</dbReference>
<comment type="subcellular location">
    <subcellularLocation>
        <location evidence="1">Cell membrane</location>
        <topology evidence="1">Multi-pass membrane protein</topology>
    </subcellularLocation>
</comment>
<gene>
    <name evidence="10" type="ORF">HG542_14145</name>
</gene>
<keyword evidence="11" id="KW-1185">Reference proteome</keyword>
<evidence type="ECO:0000256" key="8">
    <source>
        <dbReference type="ARBA" id="ARBA00023136"/>
    </source>
</evidence>
<evidence type="ECO:0000313" key="10">
    <source>
        <dbReference type="EMBL" id="NVK78806.1"/>
    </source>
</evidence>
<evidence type="ECO:0000256" key="4">
    <source>
        <dbReference type="ARBA" id="ARBA00022475"/>
    </source>
</evidence>
<evidence type="ECO:0000256" key="9">
    <source>
        <dbReference type="SAM" id="Phobius"/>
    </source>
</evidence>
<feature type="transmembrane region" description="Helical" evidence="9">
    <location>
        <begin position="464"/>
        <end position="486"/>
    </location>
</feature>
<accession>A0A7Y7B555</accession>
<dbReference type="PANTHER" id="PTHR42770">
    <property type="entry name" value="AMINO ACID TRANSPORTER-RELATED"/>
    <property type="match status" value="1"/>
</dbReference>
<keyword evidence="5 9" id="KW-0812">Transmembrane</keyword>
<dbReference type="PIRSF" id="PIRSF006060">
    <property type="entry name" value="AA_transporter"/>
    <property type="match status" value="1"/>
</dbReference>
<dbReference type="EMBL" id="JABBXF010000029">
    <property type="protein sequence ID" value="NVK78806.1"/>
    <property type="molecule type" value="Genomic_DNA"/>
</dbReference>
<feature type="transmembrane region" description="Helical" evidence="9">
    <location>
        <begin position="141"/>
        <end position="162"/>
    </location>
</feature>
<dbReference type="Gene3D" id="1.20.1740.10">
    <property type="entry name" value="Amino acid/polyamine transporter I"/>
    <property type="match status" value="1"/>
</dbReference>
<keyword evidence="6" id="KW-0029">Amino-acid transport</keyword>
<dbReference type="PANTHER" id="PTHR42770:SF4">
    <property type="entry name" value="ARGININE_ORNITHINE ANTIPORTER-RELATED"/>
    <property type="match status" value="1"/>
</dbReference>
<evidence type="ECO:0000256" key="7">
    <source>
        <dbReference type="ARBA" id="ARBA00022989"/>
    </source>
</evidence>
<feature type="transmembrane region" description="Helical" evidence="9">
    <location>
        <begin position="434"/>
        <end position="452"/>
    </location>
</feature>
<feature type="transmembrane region" description="Helical" evidence="9">
    <location>
        <begin position="216"/>
        <end position="234"/>
    </location>
</feature>
<dbReference type="NCBIfam" id="TIGR00905">
    <property type="entry name" value="2A0302"/>
    <property type="match status" value="1"/>
</dbReference>
<keyword evidence="7 9" id="KW-1133">Transmembrane helix</keyword>
<evidence type="ECO:0000256" key="6">
    <source>
        <dbReference type="ARBA" id="ARBA00022970"/>
    </source>
</evidence>
<feature type="transmembrane region" description="Helical" evidence="9">
    <location>
        <begin position="246"/>
        <end position="269"/>
    </location>
</feature>
<sequence>MTQIHDSGGVRSADGASPAPAKLTLLTMTSMVVGSMVGAGVFSLPSRFAQATGVAGALIAWTVAGLGMLMLALVFQTLAVRRPQLDAGVYAYAKAGFGEYLGFFSAFGYWASACVGNVTYWVLIMSTLGAVAPALGEGQTLLAVVLSSIGLWAFFLLIRRGVREATAINRIVTVAKLVPILVFIVLALFCLDPAVFARNITGADYGGSLFPQVRSTMLVTVFVFLGVEGANVYSRHARRREDVGRATVLGFLSVFAVFASVTIVSYGILPLREIAALRQPSMGQVLQAAVGTWGNVFVSAGLIISVLGAYLAWSLMAAEVLFVAARDDDMPRFLRRSTVADVPVAALFLSTCLSQLVLVITFFSGDAFNFALDLTSALSLIPYLLAAAYALKIALHRPPGATRREGTTRELAVAALATLYTVFLLYAAGLTFVLIAFVVYAPATVLFVMARREQVRTVFTPRELVIFAVSVAGAVAGIVALATGTIHL</sequence>
<dbReference type="Pfam" id="PF13520">
    <property type="entry name" value="AA_permease_2"/>
    <property type="match status" value="1"/>
</dbReference>
<dbReference type="Proteomes" id="UP000587462">
    <property type="component" value="Unassembled WGS sequence"/>
</dbReference>
<keyword evidence="3" id="KW-0813">Transport</keyword>
<comment type="caution">
    <text evidence="10">The sequence shown here is derived from an EMBL/GenBank/DDBJ whole genome shotgun (WGS) entry which is preliminary data.</text>
</comment>
<dbReference type="RefSeq" id="WP_171081264.1">
    <property type="nucleotide sequence ID" value="NZ_BNBU01000006.1"/>
</dbReference>
<evidence type="ECO:0000256" key="5">
    <source>
        <dbReference type="ARBA" id="ARBA00022692"/>
    </source>
</evidence>
<keyword evidence="4" id="KW-1003">Cell membrane</keyword>
<feature type="transmembrane region" description="Helical" evidence="9">
    <location>
        <begin position="174"/>
        <end position="196"/>
    </location>
</feature>
<dbReference type="GO" id="GO:0006865">
    <property type="term" value="P:amino acid transport"/>
    <property type="evidence" value="ECO:0007669"/>
    <property type="project" value="UniProtKB-KW"/>
</dbReference>
<comment type="similarity">
    <text evidence="2">Belongs to the amino acid-polyamine-organocation (APC) superfamily. Basic amino acid/polyamine antiporter (APA) (TC 2.A.3.2) family.</text>
</comment>
<feature type="transmembrane region" description="Helical" evidence="9">
    <location>
        <begin position="344"/>
        <end position="364"/>
    </location>
</feature>
<dbReference type="InterPro" id="IPR002293">
    <property type="entry name" value="AA/rel_permease1"/>
</dbReference>
<evidence type="ECO:0000313" key="11">
    <source>
        <dbReference type="Proteomes" id="UP000587462"/>
    </source>
</evidence>
<dbReference type="GO" id="GO:0005886">
    <property type="term" value="C:plasma membrane"/>
    <property type="evidence" value="ECO:0007669"/>
    <property type="project" value="UniProtKB-SubCell"/>
</dbReference>